<feature type="transmembrane region" description="Helical" evidence="8">
    <location>
        <begin position="17"/>
        <end position="33"/>
    </location>
</feature>
<name>A0A6P5NFT8_ARADU</name>
<accession>A0A6P5NFT8</accession>
<dbReference type="RefSeq" id="XP_020995670.2">
    <property type="nucleotide sequence ID" value="XM_021140011.2"/>
</dbReference>
<dbReference type="Proteomes" id="UP000515211">
    <property type="component" value="Chromosome 4"/>
</dbReference>
<dbReference type="GO" id="GO:0046872">
    <property type="term" value="F:metal ion binding"/>
    <property type="evidence" value="ECO:0007669"/>
    <property type="project" value="UniProtKB-KW"/>
</dbReference>
<dbReference type="Pfam" id="PF26138">
    <property type="entry name" value="DUF8040"/>
    <property type="match status" value="1"/>
</dbReference>
<organism evidence="11 12">
    <name type="scientific">Arachis duranensis</name>
    <name type="common">Wild peanut</name>
    <dbReference type="NCBI Taxonomy" id="130453"/>
    <lineage>
        <taxon>Eukaryota</taxon>
        <taxon>Viridiplantae</taxon>
        <taxon>Streptophyta</taxon>
        <taxon>Embryophyta</taxon>
        <taxon>Tracheophyta</taxon>
        <taxon>Spermatophyta</taxon>
        <taxon>Magnoliopsida</taxon>
        <taxon>eudicotyledons</taxon>
        <taxon>Gunneridae</taxon>
        <taxon>Pentapetalae</taxon>
        <taxon>rosids</taxon>
        <taxon>fabids</taxon>
        <taxon>Fabales</taxon>
        <taxon>Fabaceae</taxon>
        <taxon>Papilionoideae</taxon>
        <taxon>50 kb inversion clade</taxon>
        <taxon>dalbergioids sensu lato</taxon>
        <taxon>Dalbergieae</taxon>
        <taxon>Pterocarpus clade</taxon>
        <taxon>Arachis</taxon>
    </lineage>
</organism>
<dbReference type="InterPro" id="IPR045249">
    <property type="entry name" value="HARBI1-like"/>
</dbReference>
<evidence type="ECO:0000313" key="12">
    <source>
        <dbReference type="RefSeq" id="XP_020995670.2"/>
    </source>
</evidence>
<dbReference type="KEGG" id="adu:107483176"/>
<dbReference type="GO" id="GO:0005634">
    <property type="term" value="C:nucleus"/>
    <property type="evidence" value="ECO:0007669"/>
    <property type="project" value="UniProtKB-SubCell"/>
</dbReference>
<evidence type="ECO:0000256" key="4">
    <source>
        <dbReference type="ARBA" id="ARBA00022722"/>
    </source>
</evidence>
<evidence type="ECO:0000256" key="7">
    <source>
        <dbReference type="ARBA" id="ARBA00023242"/>
    </source>
</evidence>
<evidence type="ECO:0000256" key="5">
    <source>
        <dbReference type="ARBA" id="ARBA00022723"/>
    </source>
</evidence>
<dbReference type="PANTHER" id="PTHR22930">
    <property type="match status" value="1"/>
</dbReference>
<protein>
    <submittedName>
        <fullName evidence="12">Protein ALP1-like</fullName>
    </submittedName>
</protein>
<dbReference type="GO" id="GO:0016787">
    <property type="term" value="F:hydrolase activity"/>
    <property type="evidence" value="ECO:0007669"/>
    <property type="project" value="UniProtKB-KW"/>
</dbReference>
<comment type="similarity">
    <text evidence="3">Belongs to the HARBI1 family.</text>
</comment>
<evidence type="ECO:0000256" key="8">
    <source>
        <dbReference type="SAM" id="Phobius"/>
    </source>
</evidence>
<evidence type="ECO:0000256" key="6">
    <source>
        <dbReference type="ARBA" id="ARBA00022801"/>
    </source>
</evidence>
<evidence type="ECO:0000259" key="10">
    <source>
        <dbReference type="Pfam" id="PF26138"/>
    </source>
</evidence>
<keyword evidence="8" id="KW-0812">Transmembrane</keyword>
<keyword evidence="11" id="KW-1185">Reference proteome</keyword>
<evidence type="ECO:0000259" key="9">
    <source>
        <dbReference type="Pfam" id="PF13359"/>
    </source>
</evidence>
<comment type="subcellular location">
    <subcellularLocation>
        <location evidence="2">Nucleus</location>
    </subcellularLocation>
</comment>
<comment type="cofactor">
    <cofactor evidence="1">
        <name>a divalent metal cation</name>
        <dbReference type="ChEBI" id="CHEBI:60240"/>
    </cofactor>
</comment>
<keyword evidence="5" id="KW-0479">Metal-binding</keyword>
<dbReference type="AlphaFoldDB" id="A0A6P5NFT8"/>
<gene>
    <name evidence="12" type="primary">LOC107483176</name>
</gene>
<dbReference type="GO" id="GO:0004518">
    <property type="term" value="F:nuclease activity"/>
    <property type="evidence" value="ECO:0007669"/>
    <property type="project" value="UniProtKB-KW"/>
</dbReference>
<dbReference type="InterPro" id="IPR058353">
    <property type="entry name" value="DUF8040"/>
</dbReference>
<dbReference type="GeneID" id="107483176"/>
<dbReference type="Pfam" id="PF13359">
    <property type="entry name" value="DDE_Tnp_4"/>
    <property type="match status" value="1"/>
</dbReference>
<evidence type="ECO:0000256" key="2">
    <source>
        <dbReference type="ARBA" id="ARBA00004123"/>
    </source>
</evidence>
<dbReference type="PANTHER" id="PTHR22930:SF293">
    <property type="entry name" value="PROTEIN ALP1-LIKE"/>
    <property type="match status" value="1"/>
</dbReference>
<keyword evidence="7" id="KW-0539">Nucleus</keyword>
<dbReference type="InterPro" id="IPR027806">
    <property type="entry name" value="HARBI1_dom"/>
</dbReference>
<keyword evidence="6" id="KW-0378">Hydrolase</keyword>
<evidence type="ECO:0000313" key="11">
    <source>
        <dbReference type="Proteomes" id="UP000515211"/>
    </source>
</evidence>
<reference evidence="12" key="2">
    <citation type="submission" date="2025-08" db="UniProtKB">
        <authorList>
            <consortium name="RefSeq"/>
        </authorList>
    </citation>
    <scope>IDENTIFICATION</scope>
    <source>
        <tissue evidence="12">Whole plant</tissue>
    </source>
</reference>
<sequence length="332" mass="38466">MKVIACLILHFELMNDLMVKLLMICYILIILQLKKKKRKWNDSYSRQVIRDVSVDRIIYFSDLACIENTRMDRCAFHALCNMLKRVGRLEPSRNMGVEEMVAMFLHIIAHDVKIRVIKRQFVRSEETISRRFNDVLLAILRCHNLLLKKPQPFSQDRMDERWKWFKDCLGALDGTHIKVNVLEADKPRYRNRKGDITTNVLGVVAPDMQFIYVLAGWEGSAADSTVLRDALFRNGFSVPQGHYYLCDAGYMNYEGFLAPYRGQKYHLSEFNPHNQPSTAQEFFNMKHSQETVIRAKNSESVSAETISAAISGIVSKLFKFIPTRGLNQSFKI</sequence>
<keyword evidence="8" id="KW-1133">Transmembrane helix</keyword>
<evidence type="ECO:0000256" key="1">
    <source>
        <dbReference type="ARBA" id="ARBA00001968"/>
    </source>
</evidence>
<keyword evidence="8" id="KW-0472">Membrane</keyword>
<evidence type="ECO:0000256" key="3">
    <source>
        <dbReference type="ARBA" id="ARBA00006958"/>
    </source>
</evidence>
<feature type="domain" description="DUF8040" evidence="10">
    <location>
        <begin position="62"/>
        <end position="140"/>
    </location>
</feature>
<keyword evidence="4" id="KW-0540">Nuclease</keyword>
<proteinExistence type="inferred from homology"/>
<reference evidence="11" key="1">
    <citation type="journal article" date="2016" name="Nat. Genet.">
        <title>The genome sequences of Arachis duranensis and Arachis ipaensis, the diploid ancestors of cultivated peanut.</title>
        <authorList>
            <person name="Bertioli D.J."/>
            <person name="Cannon S.B."/>
            <person name="Froenicke L."/>
            <person name="Huang G."/>
            <person name="Farmer A.D."/>
            <person name="Cannon E.K."/>
            <person name="Liu X."/>
            <person name="Gao D."/>
            <person name="Clevenger J."/>
            <person name="Dash S."/>
            <person name="Ren L."/>
            <person name="Moretzsohn M.C."/>
            <person name="Shirasawa K."/>
            <person name="Huang W."/>
            <person name="Vidigal B."/>
            <person name="Abernathy B."/>
            <person name="Chu Y."/>
            <person name="Niederhuth C.E."/>
            <person name="Umale P."/>
            <person name="Araujo A.C."/>
            <person name="Kozik A."/>
            <person name="Kim K.D."/>
            <person name="Burow M.D."/>
            <person name="Varshney R.K."/>
            <person name="Wang X."/>
            <person name="Zhang X."/>
            <person name="Barkley N."/>
            <person name="Guimaraes P.M."/>
            <person name="Isobe S."/>
            <person name="Guo B."/>
            <person name="Liao B."/>
            <person name="Stalker H.T."/>
            <person name="Schmitz R.J."/>
            <person name="Scheffler B.E."/>
            <person name="Leal-Bertioli S.C."/>
            <person name="Xun X."/>
            <person name="Jackson S.A."/>
            <person name="Michelmore R."/>
            <person name="Ozias-Akins P."/>
        </authorList>
    </citation>
    <scope>NUCLEOTIDE SEQUENCE [LARGE SCALE GENOMIC DNA]</scope>
    <source>
        <strain evidence="11">cv. V14167</strain>
    </source>
</reference>
<feature type="domain" description="DDE Tnp4" evidence="9">
    <location>
        <begin position="172"/>
        <end position="292"/>
    </location>
</feature>